<evidence type="ECO:0000313" key="2">
    <source>
        <dbReference type="EMBL" id="PWG04586.1"/>
    </source>
</evidence>
<keyword evidence="3" id="KW-1185">Reference proteome</keyword>
<dbReference type="RefSeq" id="WP_109405426.1">
    <property type="nucleotide sequence ID" value="NZ_QFFG01000005.1"/>
</dbReference>
<feature type="chain" id="PRO_5015409221" description="Outer membrane lipoprotein-sorting protein" evidence="1">
    <location>
        <begin position="19"/>
        <end position="242"/>
    </location>
</feature>
<dbReference type="Pfam" id="PF20113">
    <property type="entry name" value="DUF6503"/>
    <property type="match status" value="1"/>
</dbReference>
<protein>
    <recommendedName>
        <fullName evidence="4">Outer membrane lipoprotein-sorting protein</fullName>
    </recommendedName>
</protein>
<dbReference type="AlphaFoldDB" id="A0A2U2J8C0"/>
<comment type="caution">
    <text evidence="2">The sequence shown here is derived from an EMBL/GenBank/DDBJ whole genome shotgun (WGS) entry which is preliminary data.</text>
</comment>
<evidence type="ECO:0008006" key="4">
    <source>
        <dbReference type="Google" id="ProtNLM"/>
    </source>
</evidence>
<dbReference type="InterPro" id="IPR045444">
    <property type="entry name" value="DUF6503"/>
</dbReference>
<evidence type="ECO:0000313" key="3">
    <source>
        <dbReference type="Proteomes" id="UP000245670"/>
    </source>
</evidence>
<accession>A0A2U2J8C0</accession>
<organism evidence="2 3">
    <name type="scientific">Polaribacter aquimarinus</name>
    <dbReference type="NCBI Taxonomy" id="2100726"/>
    <lineage>
        <taxon>Bacteria</taxon>
        <taxon>Pseudomonadati</taxon>
        <taxon>Bacteroidota</taxon>
        <taxon>Flavobacteriia</taxon>
        <taxon>Flavobacteriales</taxon>
        <taxon>Flavobacteriaceae</taxon>
    </lineage>
</organism>
<dbReference type="EMBL" id="QFFG01000005">
    <property type="protein sequence ID" value="PWG04586.1"/>
    <property type="molecule type" value="Genomic_DNA"/>
</dbReference>
<dbReference type="OrthoDB" id="1489248at2"/>
<evidence type="ECO:0000256" key="1">
    <source>
        <dbReference type="SAM" id="SignalP"/>
    </source>
</evidence>
<proteinExistence type="predicted"/>
<keyword evidence="1" id="KW-0732">Signal</keyword>
<sequence>MKKRITLLLLFVSIITFSQELTGNQLLEKAIQYHDPNGNWETFKGELFVTMETPKGSPRKSKINIDLPKQYFAVVAKRDTISTEFIVDKDEIYFSLNGDKNPSKELKKKFSLNEKRANLYKNYYTYLYGLPMKLKDEGTIIHQKVEKRLFKGKEYLVLKATYKKEVGKDTWYFYFNPKTYAMEVYQFFKDTKDSGEYILLSDLETINGVKMPKVRAWYYNKDNKYLGTDILSKIKSINVISK</sequence>
<feature type="signal peptide" evidence="1">
    <location>
        <begin position="1"/>
        <end position="18"/>
    </location>
</feature>
<gene>
    <name evidence="2" type="ORF">DIS07_11620</name>
</gene>
<dbReference type="Proteomes" id="UP000245670">
    <property type="component" value="Unassembled WGS sequence"/>
</dbReference>
<reference evidence="2 3" key="1">
    <citation type="submission" date="2018-05" db="EMBL/GenBank/DDBJ databases">
        <title>Polaribacter aquimarinus sp. nov., isolated from sediment in a sediment of sea.</title>
        <authorList>
            <person name="Lu D."/>
        </authorList>
    </citation>
    <scope>NUCLEOTIDE SEQUENCE [LARGE SCALE GENOMIC DNA]</scope>
    <source>
        <strain evidence="2 3">ZY113</strain>
    </source>
</reference>
<name>A0A2U2J8C0_9FLAO</name>